<gene>
    <name evidence="2" type="ORF">B0I32_106205</name>
</gene>
<comment type="caution">
    <text evidence="2">The sequence shown here is derived from an EMBL/GenBank/DDBJ whole genome shotgun (WGS) entry which is preliminary data.</text>
</comment>
<evidence type="ECO:0000256" key="1">
    <source>
        <dbReference type="SAM" id="Phobius"/>
    </source>
</evidence>
<evidence type="ECO:0000313" key="3">
    <source>
        <dbReference type="Proteomes" id="UP000238312"/>
    </source>
</evidence>
<dbReference type="AlphaFoldDB" id="A0A2T0N2B2"/>
<keyword evidence="1" id="KW-0812">Transmembrane</keyword>
<evidence type="ECO:0000313" key="2">
    <source>
        <dbReference type="EMBL" id="PRX66069.1"/>
    </source>
</evidence>
<feature type="transmembrane region" description="Helical" evidence="1">
    <location>
        <begin position="12"/>
        <end position="30"/>
    </location>
</feature>
<organism evidence="2 3">
    <name type="scientific">Nonomuraea fuscirosea</name>
    <dbReference type="NCBI Taxonomy" id="1291556"/>
    <lineage>
        <taxon>Bacteria</taxon>
        <taxon>Bacillati</taxon>
        <taxon>Actinomycetota</taxon>
        <taxon>Actinomycetes</taxon>
        <taxon>Streptosporangiales</taxon>
        <taxon>Streptosporangiaceae</taxon>
        <taxon>Nonomuraea</taxon>
    </lineage>
</organism>
<dbReference type="Proteomes" id="UP000238312">
    <property type="component" value="Unassembled WGS sequence"/>
</dbReference>
<sequence length="68" mass="7225">MSEIKLRAREFVRLLAILVGGSALAGGAAVMPGGVLPAMAIAFMTIAAVYAGQQLAVWRIQQQLQRSR</sequence>
<accession>A0A2T0N2B2</accession>
<name>A0A2T0N2B2_9ACTN</name>
<feature type="transmembrane region" description="Helical" evidence="1">
    <location>
        <begin position="36"/>
        <end position="58"/>
    </location>
</feature>
<dbReference type="EMBL" id="PVNG01000006">
    <property type="protein sequence ID" value="PRX66069.1"/>
    <property type="molecule type" value="Genomic_DNA"/>
</dbReference>
<keyword evidence="1" id="KW-0472">Membrane</keyword>
<reference evidence="2 3" key="1">
    <citation type="submission" date="2018-03" db="EMBL/GenBank/DDBJ databases">
        <title>Genomic Encyclopedia of Type Strains, Phase III (KMG-III): the genomes of soil and plant-associated and newly described type strains.</title>
        <authorList>
            <person name="Whitman W."/>
        </authorList>
    </citation>
    <scope>NUCLEOTIDE SEQUENCE [LARGE SCALE GENOMIC DNA]</scope>
    <source>
        <strain evidence="2 3">CGMCC 4.7104</strain>
    </source>
</reference>
<dbReference type="RefSeq" id="WP_106239597.1">
    <property type="nucleotide sequence ID" value="NZ_PVNG01000006.1"/>
</dbReference>
<protein>
    <submittedName>
        <fullName evidence="2">Uncharacterized protein</fullName>
    </submittedName>
</protein>
<keyword evidence="1" id="KW-1133">Transmembrane helix</keyword>
<proteinExistence type="predicted"/>
<keyword evidence="3" id="KW-1185">Reference proteome</keyword>